<feature type="binding site" evidence="6">
    <location>
        <position position="174"/>
    </location>
    <ligand>
        <name>Fe cation</name>
        <dbReference type="ChEBI" id="CHEBI:24875"/>
        <label>2</label>
    </ligand>
</feature>
<dbReference type="SUPFAM" id="SSF56300">
    <property type="entry name" value="Metallo-dependent phosphatases"/>
    <property type="match status" value="1"/>
</dbReference>
<dbReference type="Gene3D" id="3.60.21.10">
    <property type="match status" value="1"/>
</dbReference>
<dbReference type="GO" id="GO:0004113">
    <property type="term" value="F:2',3'-cyclic-nucleotide 3'-phosphodiesterase activity"/>
    <property type="evidence" value="ECO:0007669"/>
    <property type="project" value="TreeGrafter"/>
</dbReference>
<keyword evidence="1 6" id="KW-0479">Metal-binding</keyword>
<dbReference type="Pfam" id="PF13277">
    <property type="entry name" value="YmdB"/>
    <property type="match status" value="1"/>
</dbReference>
<dbReference type="PANTHER" id="PTHR36303:SF1">
    <property type="entry name" value="2',3'-CYCLIC-NUCLEOTIDE 2'-PHOSPHODIESTERASE"/>
    <property type="match status" value="1"/>
</dbReference>
<evidence type="ECO:0000313" key="8">
    <source>
        <dbReference type="Proteomes" id="UP000777265"/>
    </source>
</evidence>
<comment type="similarity">
    <text evidence="4">Belongs to the YmdB-like family.</text>
</comment>
<dbReference type="NCBIfam" id="TIGR00282">
    <property type="entry name" value="TIGR00282 family metallophosphoesterase"/>
    <property type="match status" value="1"/>
</dbReference>
<feature type="binding site" evidence="6">
    <location>
        <position position="39"/>
    </location>
    <ligand>
        <name>Fe cation</name>
        <dbReference type="ChEBI" id="CHEBI:24875"/>
        <label>2</label>
    </ligand>
</feature>
<sequence length="257" mass="28059">MPSEIRVLFLGDVIGKPGRVAAEKFVKGFSADFTVINGENLAGGIGITPSVAAEMLSCGIDVITTGNHVWKKKEIIPYLMGEQRVLRPLNYPTGTPGFGHSIVSRNGKRLCVVNIEGRIFMNPLACPFRSMERLLEELDNDVPIFVDFHAEATSEKIAMGWYLDGKVGAMVGTHTHVQTADERVLPKGTGYMTDAGMTGATDSVIGMDKKGVLEKFITQLPQRFEVGKNDVEVQGAVITLEAHGNRCVKIERIKEKI</sequence>
<dbReference type="FunFam" id="3.60.21.10:FF:000016">
    <property type="entry name" value="Putative metallophosphoesterase"/>
    <property type="match status" value="1"/>
</dbReference>
<dbReference type="EMBL" id="JAAYEE010000316">
    <property type="protein sequence ID" value="NLW36883.1"/>
    <property type="molecule type" value="Genomic_DNA"/>
</dbReference>
<feature type="binding site" evidence="6">
    <location>
        <position position="149"/>
    </location>
    <ligand>
        <name>Fe cation</name>
        <dbReference type="ChEBI" id="CHEBI:24875"/>
        <label>2</label>
    </ligand>
</feature>
<feature type="binding site" evidence="6">
    <location>
        <position position="39"/>
    </location>
    <ligand>
        <name>Fe cation</name>
        <dbReference type="ChEBI" id="CHEBI:24875"/>
        <label>1</label>
    </ligand>
</feature>
<name>A0A351U1U6_9BACT</name>
<feature type="binding site" evidence="6">
    <location>
        <position position="40"/>
    </location>
    <ligand>
        <name>Fe cation</name>
        <dbReference type="ChEBI" id="CHEBI:24875"/>
        <label>1</label>
    </ligand>
</feature>
<proteinExistence type="inferred from homology"/>
<keyword evidence="3" id="KW-0408">Iron</keyword>
<feature type="binding site" evidence="6">
    <location>
        <position position="176"/>
    </location>
    <ligand>
        <name>Fe cation</name>
        <dbReference type="ChEBI" id="CHEBI:24875"/>
        <label>1</label>
    </ligand>
</feature>
<comment type="caution">
    <text evidence="7">The sequence shown here is derived from an EMBL/GenBank/DDBJ whole genome shotgun (WGS) entry which is preliminary data.</text>
</comment>
<feature type="active site" description="Proton donor" evidence="5">
    <location>
        <position position="68"/>
    </location>
</feature>
<evidence type="ECO:0000256" key="6">
    <source>
        <dbReference type="PIRSR" id="PIRSR004789-51"/>
    </source>
</evidence>
<dbReference type="InterPro" id="IPR005235">
    <property type="entry name" value="YmdB-like"/>
</dbReference>
<gene>
    <name evidence="7" type="ORF">GXY80_15615</name>
</gene>
<protein>
    <submittedName>
        <fullName evidence="7">TIGR00282 family metallophosphoesterase</fullName>
    </submittedName>
</protein>
<reference evidence="7" key="1">
    <citation type="journal article" date="2020" name="Biotechnol. Biofuels">
        <title>New insights from the biogas microbiome by comprehensive genome-resolved metagenomics of nearly 1600 species originating from multiple anaerobic digesters.</title>
        <authorList>
            <person name="Campanaro S."/>
            <person name="Treu L."/>
            <person name="Rodriguez-R L.M."/>
            <person name="Kovalovszki A."/>
            <person name="Ziels R.M."/>
            <person name="Maus I."/>
            <person name="Zhu X."/>
            <person name="Kougias P.G."/>
            <person name="Basile A."/>
            <person name="Luo G."/>
            <person name="Schluter A."/>
            <person name="Konstantinidis K.T."/>
            <person name="Angelidaki I."/>
        </authorList>
    </citation>
    <scope>NUCLEOTIDE SEQUENCE</scope>
    <source>
        <strain evidence="7">AS06rmzACSIP_7</strain>
    </source>
</reference>
<feature type="binding site" evidence="6">
    <location>
        <position position="12"/>
    </location>
    <ligand>
        <name>Fe cation</name>
        <dbReference type="ChEBI" id="CHEBI:24875"/>
        <label>1</label>
    </ligand>
</feature>
<keyword evidence="2" id="KW-0378">Hydrolase</keyword>
<reference evidence="7" key="2">
    <citation type="submission" date="2020-01" db="EMBL/GenBank/DDBJ databases">
        <authorList>
            <person name="Campanaro S."/>
        </authorList>
    </citation>
    <scope>NUCLEOTIDE SEQUENCE</scope>
    <source>
        <strain evidence="7">AS06rmzACSIP_7</strain>
    </source>
</reference>
<evidence type="ECO:0000256" key="5">
    <source>
        <dbReference type="PIRSR" id="PIRSR004789-50"/>
    </source>
</evidence>
<evidence type="ECO:0000256" key="3">
    <source>
        <dbReference type="ARBA" id="ARBA00023004"/>
    </source>
</evidence>
<dbReference type="Proteomes" id="UP000777265">
    <property type="component" value="Unassembled WGS sequence"/>
</dbReference>
<dbReference type="CDD" id="cd07382">
    <property type="entry name" value="MPP_DR1281"/>
    <property type="match status" value="1"/>
</dbReference>
<accession>A0A351U1U6</accession>
<dbReference type="STRING" id="909663.GCA_000512235_00064"/>
<dbReference type="PANTHER" id="PTHR36303">
    <property type="entry name" value="2',3'-CYCLIC-NUCLEOTIDE 2'-PHOSPHODIESTERASE"/>
    <property type="match status" value="1"/>
</dbReference>
<evidence type="ECO:0000256" key="2">
    <source>
        <dbReference type="ARBA" id="ARBA00022801"/>
    </source>
</evidence>
<evidence type="ECO:0000256" key="4">
    <source>
        <dbReference type="ARBA" id="ARBA00061401"/>
    </source>
</evidence>
<evidence type="ECO:0000313" key="7">
    <source>
        <dbReference type="EMBL" id="NLW36883.1"/>
    </source>
</evidence>
<feature type="binding site" evidence="6">
    <location>
        <position position="67"/>
    </location>
    <ligand>
        <name>Fe cation</name>
        <dbReference type="ChEBI" id="CHEBI:24875"/>
        <label>2</label>
    </ligand>
</feature>
<evidence type="ECO:0000256" key="1">
    <source>
        <dbReference type="ARBA" id="ARBA00022723"/>
    </source>
</evidence>
<dbReference type="PIRSF" id="PIRSF004789">
    <property type="entry name" value="DR1281"/>
    <property type="match status" value="1"/>
</dbReference>
<dbReference type="AlphaFoldDB" id="A0A351U1U6"/>
<dbReference type="InterPro" id="IPR029052">
    <property type="entry name" value="Metallo-depent_PP-like"/>
</dbReference>
<organism evidence="7 8">
    <name type="scientific">Syntrophorhabdus aromaticivorans</name>
    <dbReference type="NCBI Taxonomy" id="328301"/>
    <lineage>
        <taxon>Bacteria</taxon>
        <taxon>Pseudomonadati</taxon>
        <taxon>Thermodesulfobacteriota</taxon>
        <taxon>Syntrophorhabdia</taxon>
        <taxon>Syntrophorhabdales</taxon>
        <taxon>Syntrophorhabdaceae</taxon>
        <taxon>Syntrophorhabdus</taxon>
    </lineage>
</organism>
<dbReference type="GO" id="GO:0046872">
    <property type="term" value="F:metal ion binding"/>
    <property type="evidence" value="ECO:0007669"/>
    <property type="project" value="UniProtKB-KW"/>
</dbReference>